<feature type="domain" description="SUF system FeS cluster assembly SufBD core" evidence="2">
    <location>
        <begin position="193"/>
        <end position="420"/>
    </location>
</feature>
<keyword evidence="5" id="KW-1185">Reference proteome</keyword>
<evidence type="ECO:0000259" key="3">
    <source>
        <dbReference type="Pfam" id="PF19295"/>
    </source>
</evidence>
<dbReference type="SUPFAM" id="SSF101960">
    <property type="entry name" value="Stabilizer of iron transporter SufD"/>
    <property type="match status" value="1"/>
</dbReference>
<name>A0ABX2T242_9PROT</name>
<gene>
    <name evidence="4" type="primary">sufD</name>
    <name evidence="4" type="ORF">HND93_01105</name>
</gene>
<dbReference type="RefSeq" id="WP_180280049.1">
    <property type="nucleotide sequence ID" value="NZ_JABFDB010000001.1"/>
</dbReference>
<sequence>MSTPTPIRGATPQTALPYTEQFERLKAGLPGSGLDWVDALREGGASAFAVNGFPTVKNEAWRYTNLRPLEKVVFEPAEPRSDAPGFDVLPTVRAAGTSATRLVFVDGRFRHDLSSAAGLPNGVEVAGLADRLAGDPDWIAGRLGRLVDVDANPLAALNTAFLGDGAVLRIGRGVEVAEPIELVYVTLGREDRATVFHPRTLIVAEPMSRAVVVEHHVGYGSGVTLANHVVEVDVAEGATLHHYKVQRESGTAFHLSHGAVRIGKDACYDSFILTVGARLSRNEVRAELAGTGGTCRLNGAYMVRGQQHVDTSTFIDHAQPHCGSREVYKGAIDDSARAVFQGKILVRRGAQKTDGHQLNRALLLSDTAEIDSKPELEIYADDVKCSHGATAGELADEQLFYLRARGIPKDEARGLLIGAFLAEAIEEIPEDTVRENFQALVAGWLAAR</sequence>
<dbReference type="InterPro" id="IPR011542">
    <property type="entry name" value="SUF_FeS_clus_asmbl_SufD"/>
</dbReference>
<dbReference type="PANTHER" id="PTHR43575:SF1">
    <property type="entry name" value="PROTEIN ABCI7, CHLOROPLASTIC"/>
    <property type="match status" value="1"/>
</dbReference>
<dbReference type="Proteomes" id="UP000584642">
    <property type="component" value="Unassembled WGS sequence"/>
</dbReference>
<comment type="caution">
    <text evidence="4">The sequence shown here is derived from an EMBL/GenBank/DDBJ whole genome shotgun (WGS) entry which is preliminary data.</text>
</comment>
<dbReference type="Pfam" id="PF01458">
    <property type="entry name" value="SUFBD_core"/>
    <property type="match status" value="1"/>
</dbReference>
<reference evidence="4 5" key="1">
    <citation type="submission" date="2020-05" db="EMBL/GenBank/DDBJ databases">
        <title>Azospirillum oleiclasticum sp. nov, a nitrogen-fixing and heavy crude oil-emulsifying bacterium isolated from the crude oil of Yumen Oilfield.</title>
        <authorList>
            <person name="Wu D."/>
            <person name="Cai M."/>
            <person name="Zhang X."/>
        </authorList>
    </citation>
    <scope>NUCLEOTIDE SEQUENCE [LARGE SCALE GENOMIC DNA]</scope>
    <source>
        <strain evidence="4 5">ROY-1-1-2</strain>
    </source>
</reference>
<dbReference type="InterPro" id="IPR037284">
    <property type="entry name" value="SUF_FeS_clus_asmbl_SufBD_sf"/>
</dbReference>
<dbReference type="PANTHER" id="PTHR43575">
    <property type="entry name" value="PROTEIN ABCI7, CHLOROPLASTIC"/>
    <property type="match status" value="1"/>
</dbReference>
<dbReference type="Pfam" id="PF19295">
    <property type="entry name" value="SufBD_N"/>
    <property type="match status" value="1"/>
</dbReference>
<evidence type="ECO:0000259" key="2">
    <source>
        <dbReference type="Pfam" id="PF01458"/>
    </source>
</evidence>
<proteinExistence type="inferred from homology"/>
<evidence type="ECO:0000256" key="1">
    <source>
        <dbReference type="ARBA" id="ARBA00043967"/>
    </source>
</evidence>
<dbReference type="InterPro" id="IPR000825">
    <property type="entry name" value="SUF_FeS_clus_asmbl_SufBD_core"/>
</dbReference>
<evidence type="ECO:0000313" key="5">
    <source>
        <dbReference type="Proteomes" id="UP000584642"/>
    </source>
</evidence>
<dbReference type="NCBIfam" id="TIGR01981">
    <property type="entry name" value="sufD"/>
    <property type="match status" value="1"/>
</dbReference>
<evidence type="ECO:0000313" key="4">
    <source>
        <dbReference type="EMBL" id="NYZ18294.1"/>
    </source>
</evidence>
<dbReference type="InterPro" id="IPR045595">
    <property type="entry name" value="SufBD_N"/>
</dbReference>
<dbReference type="InterPro" id="IPR055346">
    <property type="entry name" value="Fe-S_cluster_assembly_SufBD"/>
</dbReference>
<protein>
    <submittedName>
        <fullName evidence="4">Fe-S cluster assembly protein SufD</fullName>
    </submittedName>
</protein>
<dbReference type="EMBL" id="JABFDB010000001">
    <property type="protein sequence ID" value="NYZ18294.1"/>
    <property type="molecule type" value="Genomic_DNA"/>
</dbReference>
<accession>A0ABX2T242</accession>
<feature type="domain" description="SUF system FeS cluster assembly SufBD N-terminal" evidence="3">
    <location>
        <begin position="18"/>
        <end position="181"/>
    </location>
</feature>
<comment type="similarity">
    <text evidence="1">Belongs to the iron-sulfur cluster assembly SufBD family.</text>
</comment>
<organism evidence="4 5">
    <name type="scientific">Azospirillum oleiclasticum</name>
    <dbReference type="NCBI Taxonomy" id="2735135"/>
    <lineage>
        <taxon>Bacteria</taxon>
        <taxon>Pseudomonadati</taxon>
        <taxon>Pseudomonadota</taxon>
        <taxon>Alphaproteobacteria</taxon>
        <taxon>Rhodospirillales</taxon>
        <taxon>Azospirillaceae</taxon>
        <taxon>Azospirillum</taxon>
    </lineage>
</organism>